<reference evidence="2" key="1">
    <citation type="submission" date="2019-12" db="EMBL/GenBank/DDBJ databases">
        <title>Genome sequencing and annotation of Brassica cretica.</title>
        <authorList>
            <person name="Studholme D.J."/>
            <person name="Sarris P."/>
        </authorList>
    </citation>
    <scope>NUCLEOTIDE SEQUENCE</scope>
    <source>
        <strain evidence="2">PFS-109/04</strain>
        <tissue evidence="2">Leaf</tissue>
    </source>
</reference>
<evidence type="ECO:0000313" key="3">
    <source>
        <dbReference type="Proteomes" id="UP000712600"/>
    </source>
</evidence>
<comment type="caution">
    <text evidence="2">The sequence shown here is derived from an EMBL/GenBank/DDBJ whole genome shotgun (WGS) entry which is preliminary data.</text>
</comment>
<proteinExistence type="predicted"/>
<accession>A0A8S9PUL8</accession>
<feature type="region of interest" description="Disordered" evidence="1">
    <location>
        <begin position="1"/>
        <end position="31"/>
    </location>
</feature>
<gene>
    <name evidence="2" type="ORF">F2Q69_00047660</name>
</gene>
<sequence length="53" mass="6196">MQRSREETGLWRTREETGLLTTEEKTGDETGLHTALHHWRGEETMPKTTGEKR</sequence>
<name>A0A8S9PUL8_BRACR</name>
<evidence type="ECO:0000313" key="2">
    <source>
        <dbReference type="EMBL" id="KAF3522266.1"/>
    </source>
</evidence>
<organism evidence="2 3">
    <name type="scientific">Brassica cretica</name>
    <name type="common">Mustard</name>
    <dbReference type="NCBI Taxonomy" id="69181"/>
    <lineage>
        <taxon>Eukaryota</taxon>
        <taxon>Viridiplantae</taxon>
        <taxon>Streptophyta</taxon>
        <taxon>Embryophyta</taxon>
        <taxon>Tracheophyta</taxon>
        <taxon>Spermatophyta</taxon>
        <taxon>Magnoliopsida</taxon>
        <taxon>eudicotyledons</taxon>
        <taxon>Gunneridae</taxon>
        <taxon>Pentapetalae</taxon>
        <taxon>rosids</taxon>
        <taxon>malvids</taxon>
        <taxon>Brassicales</taxon>
        <taxon>Brassicaceae</taxon>
        <taxon>Brassiceae</taxon>
        <taxon>Brassica</taxon>
    </lineage>
</organism>
<dbReference type="AlphaFoldDB" id="A0A8S9PUL8"/>
<evidence type="ECO:0000256" key="1">
    <source>
        <dbReference type="SAM" id="MobiDB-lite"/>
    </source>
</evidence>
<dbReference type="Proteomes" id="UP000712600">
    <property type="component" value="Unassembled WGS sequence"/>
</dbReference>
<protein>
    <submittedName>
        <fullName evidence="2">Uncharacterized protein</fullName>
    </submittedName>
</protein>
<dbReference type="EMBL" id="QGKX02001347">
    <property type="protein sequence ID" value="KAF3522266.1"/>
    <property type="molecule type" value="Genomic_DNA"/>
</dbReference>